<evidence type="ECO:0000259" key="1">
    <source>
        <dbReference type="Pfam" id="PF12728"/>
    </source>
</evidence>
<dbReference type="SUPFAM" id="SSF46955">
    <property type="entry name" value="Putative DNA-binding domain"/>
    <property type="match status" value="1"/>
</dbReference>
<name>A0A346XX08_9ACTN</name>
<dbReference type="NCBIfam" id="TIGR01764">
    <property type="entry name" value="excise"/>
    <property type="match status" value="1"/>
</dbReference>
<accession>A0A346XX08</accession>
<dbReference type="EMBL" id="CP031165">
    <property type="protein sequence ID" value="AXV06755.1"/>
    <property type="molecule type" value="Genomic_DNA"/>
</dbReference>
<dbReference type="Proteomes" id="UP000264006">
    <property type="component" value="Chromosome"/>
</dbReference>
<protein>
    <recommendedName>
        <fullName evidence="1">Helix-turn-helix domain-containing protein</fullName>
    </recommendedName>
</protein>
<dbReference type="Pfam" id="PF12728">
    <property type="entry name" value="HTH_17"/>
    <property type="match status" value="1"/>
</dbReference>
<reference evidence="2 3" key="1">
    <citation type="submission" date="2018-09" db="EMBL/GenBank/DDBJ databases">
        <title>Complete genome sequence of Euzebya sp. DY32-46 isolated from seawater of Pacific Ocean.</title>
        <authorList>
            <person name="Xu L."/>
            <person name="Wu Y.-H."/>
            <person name="Xu X.-W."/>
        </authorList>
    </citation>
    <scope>NUCLEOTIDE SEQUENCE [LARGE SCALE GENOMIC DNA]</scope>
    <source>
        <strain evidence="2 3">DY32-46</strain>
    </source>
</reference>
<dbReference type="RefSeq" id="WP_164710360.1">
    <property type="nucleotide sequence ID" value="NZ_CP031165.1"/>
</dbReference>
<dbReference type="InterPro" id="IPR009061">
    <property type="entry name" value="DNA-bd_dom_put_sf"/>
</dbReference>
<gene>
    <name evidence="2" type="ORF">DVS28_a2070</name>
</gene>
<evidence type="ECO:0000313" key="3">
    <source>
        <dbReference type="Proteomes" id="UP000264006"/>
    </source>
</evidence>
<dbReference type="KEGG" id="euz:DVS28_a2070"/>
<sequence>MSTTETTNTLDTLLSIREVADRLSISTATVHRLIQVRDLDHLRLGRRTIRIPESALHDYLTRCTVRRLR</sequence>
<feature type="domain" description="Helix-turn-helix" evidence="1">
    <location>
        <begin position="13"/>
        <end position="63"/>
    </location>
</feature>
<dbReference type="AlphaFoldDB" id="A0A346XX08"/>
<dbReference type="InterPro" id="IPR010093">
    <property type="entry name" value="SinI_DNA-bd"/>
</dbReference>
<dbReference type="GO" id="GO:0003677">
    <property type="term" value="F:DNA binding"/>
    <property type="evidence" value="ECO:0007669"/>
    <property type="project" value="InterPro"/>
</dbReference>
<dbReference type="InterPro" id="IPR041657">
    <property type="entry name" value="HTH_17"/>
</dbReference>
<evidence type="ECO:0000313" key="2">
    <source>
        <dbReference type="EMBL" id="AXV06755.1"/>
    </source>
</evidence>
<proteinExistence type="predicted"/>
<organism evidence="2 3">
    <name type="scientific">Euzebya pacifica</name>
    <dbReference type="NCBI Taxonomy" id="1608957"/>
    <lineage>
        <taxon>Bacteria</taxon>
        <taxon>Bacillati</taxon>
        <taxon>Actinomycetota</taxon>
        <taxon>Nitriliruptoria</taxon>
        <taxon>Euzebyales</taxon>
    </lineage>
</organism>
<keyword evidence="3" id="KW-1185">Reference proteome</keyword>